<dbReference type="EMBL" id="FWXW01000002">
    <property type="protein sequence ID" value="SMC45545.1"/>
    <property type="molecule type" value="Genomic_DNA"/>
</dbReference>
<sequence>MPNLTAKELMALEDQLNHEKVLIKKYQTVANECTDSALKTSFQDISNRHQQHFNNLIKFLQ</sequence>
<dbReference type="InterPro" id="IPR009078">
    <property type="entry name" value="Ferritin-like_SF"/>
</dbReference>
<dbReference type="STRING" id="1122930.SAMN02745168_0924"/>
<dbReference type="Proteomes" id="UP000192790">
    <property type="component" value="Unassembled WGS sequence"/>
</dbReference>
<evidence type="ECO:0000313" key="2">
    <source>
        <dbReference type="Proteomes" id="UP000192790"/>
    </source>
</evidence>
<dbReference type="RefSeq" id="WP_084233567.1">
    <property type="nucleotide sequence ID" value="NZ_FWXW01000002.1"/>
</dbReference>
<dbReference type="InterPro" id="IPR012347">
    <property type="entry name" value="Ferritin-like"/>
</dbReference>
<dbReference type="OrthoDB" id="1707820at2"/>
<proteinExistence type="predicted"/>
<dbReference type="Gene3D" id="1.20.1260.10">
    <property type="match status" value="1"/>
</dbReference>
<reference evidence="1 2" key="1">
    <citation type="submission" date="2017-04" db="EMBL/GenBank/DDBJ databases">
        <authorList>
            <person name="Afonso C.L."/>
            <person name="Miller P.J."/>
            <person name="Scott M.A."/>
            <person name="Spackman E."/>
            <person name="Goraichik I."/>
            <person name="Dimitrov K.M."/>
            <person name="Suarez D.L."/>
            <person name="Swayne D.E."/>
        </authorList>
    </citation>
    <scope>NUCLEOTIDE SEQUENCE [LARGE SCALE GENOMIC DNA]</scope>
    <source>
        <strain evidence="1 2">DSM 12816</strain>
    </source>
</reference>
<organism evidence="1 2">
    <name type="scientific">Papillibacter cinnamivorans DSM 12816</name>
    <dbReference type="NCBI Taxonomy" id="1122930"/>
    <lineage>
        <taxon>Bacteria</taxon>
        <taxon>Bacillati</taxon>
        <taxon>Bacillota</taxon>
        <taxon>Clostridia</taxon>
        <taxon>Eubacteriales</taxon>
        <taxon>Oscillospiraceae</taxon>
        <taxon>Papillibacter</taxon>
    </lineage>
</organism>
<protein>
    <submittedName>
        <fullName evidence="1">Coat F domain-containing protein</fullName>
    </submittedName>
</protein>
<accession>A0A1W1ZAX8</accession>
<dbReference type="AlphaFoldDB" id="A0A1W1ZAX8"/>
<dbReference type="InterPro" id="IPR012851">
    <property type="entry name" value="Spore_coat_CotF-like"/>
</dbReference>
<dbReference type="SUPFAM" id="SSF47240">
    <property type="entry name" value="Ferritin-like"/>
    <property type="match status" value="1"/>
</dbReference>
<dbReference type="Pfam" id="PF07875">
    <property type="entry name" value="Coat_F"/>
    <property type="match status" value="1"/>
</dbReference>
<evidence type="ECO:0000313" key="1">
    <source>
        <dbReference type="EMBL" id="SMC45545.1"/>
    </source>
</evidence>
<gene>
    <name evidence="1" type="ORF">SAMN02745168_0924</name>
</gene>
<name>A0A1W1ZAX8_9FIRM</name>
<keyword evidence="2" id="KW-1185">Reference proteome</keyword>